<reference evidence="4" key="1">
    <citation type="submission" date="2017-08" db="EMBL/GenBank/DDBJ databases">
        <title>A dynamic microbial community with high functional redundancy inhabits the cold, oxic subseafloor aquifer.</title>
        <authorList>
            <person name="Tully B.J."/>
            <person name="Wheat C.G."/>
            <person name="Glazer B.T."/>
            <person name="Huber J.A."/>
        </authorList>
    </citation>
    <scope>NUCLEOTIDE SEQUENCE [LARGE SCALE GENOMIC DNA]</scope>
</reference>
<dbReference type="AlphaFoldDB" id="A0A2A5B4A4"/>
<evidence type="ECO:0000313" key="4">
    <source>
        <dbReference type="Proteomes" id="UP000218327"/>
    </source>
</evidence>
<dbReference type="GO" id="GO:0042834">
    <property type="term" value="F:peptidoglycan binding"/>
    <property type="evidence" value="ECO:0007669"/>
    <property type="project" value="InterPro"/>
</dbReference>
<dbReference type="Gene3D" id="3.30.70.1070">
    <property type="entry name" value="Sporulation related repeat"/>
    <property type="match status" value="1"/>
</dbReference>
<keyword evidence="1" id="KW-0472">Membrane</keyword>
<evidence type="ECO:0000313" key="3">
    <source>
        <dbReference type="EMBL" id="PCJ25908.1"/>
    </source>
</evidence>
<proteinExistence type="predicted"/>
<keyword evidence="1" id="KW-1133">Transmembrane helix</keyword>
<organism evidence="3 4">
    <name type="scientific">SAR86 cluster bacterium</name>
    <dbReference type="NCBI Taxonomy" id="2030880"/>
    <lineage>
        <taxon>Bacteria</taxon>
        <taxon>Pseudomonadati</taxon>
        <taxon>Pseudomonadota</taxon>
        <taxon>Gammaproteobacteria</taxon>
        <taxon>SAR86 cluster</taxon>
    </lineage>
</organism>
<sequence length="212" mass="23172">MTQDFAKIKPEPILERKTVETPPAWSLMITGMVVGVAIGVFACVLFYLSGNVPPLTASTATPDRSTVADSITTQAIEAPPEQEPELELEFYTALSDYEVPTNAVPLPFTQQQIQAQAGTEGTGATAAPEVQDEVLKTKFMLQTGAFQQLDLATTEMRRQQILGLDVIIKQQELVGRTLYLVQSGPYTSSRLLSEAEQLLRSNNIPSLRMSLL</sequence>
<name>A0A2A5B4A4_9GAMM</name>
<protein>
    <recommendedName>
        <fullName evidence="2">SPOR domain-containing protein</fullName>
    </recommendedName>
</protein>
<keyword evidence="1" id="KW-0812">Transmembrane</keyword>
<dbReference type="Pfam" id="PF05036">
    <property type="entry name" value="SPOR"/>
    <property type="match status" value="1"/>
</dbReference>
<comment type="caution">
    <text evidence="3">The sequence shown here is derived from an EMBL/GenBank/DDBJ whole genome shotgun (WGS) entry which is preliminary data.</text>
</comment>
<feature type="transmembrane region" description="Helical" evidence="1">
    <location>
        <begin position="24"/>
        <end position="48"/>
    </location>
</feature>
<dbReference type="PROSITE" id="PS51724">
    <property type="entry name" value="SPOR"/>
    <property type="match status" value="1"/>
</dbReference>
<dbReference type="InterPro" id="IPR007730">
    <property type="entry name" value="SPOR-like_dom"/>
</dbReference>
<evidence type="ECO:0000256" key="1">
    <source>
        <dbReference type="SAM" id="Phobius"/>
    </source>
</evidence>
<dbReference type="EMBL" id="NVVJ01000014">
    <property type="protein sequence ID" value="PCJ25908.1"/>
    <property type="molecule type" value="Genomic_DNA"/>
</dbReference>
<evidence type="ECO:0000259" key="2">
    <source>
        <dbReference type="PROSITE" id="PS51724"/>
    </source>
</evidence>
<gene>
    <name evidence="3" type="ORF">COA96_06575</name>
</gene>
<dbReference type="SUPFAM" id="SSF110997">
    <property type="entry name" value="Sporulation related repeat"/>
    <property type="match status" value="1"/>
</dbReference>
<feature type="domain" description="SPOR" evidence="2">
    <location>
        <begin position="133"/>
        <end position="212"/>
    </location>
</feature>
<accession>A0A2A5B4A4</accession>
<dbReference type="Proteomes" id="UP000218327">
    <property type="component" value="Unassembled WGS sequence"/>
</dbReference>
<dbReference type="InterPro" id="IPR036680">
    <property type="entry name" value="SPOR-like_sf"/>
</dbReference>